<evidence type="ECO:0000256" key="1">
    <source>
        <dbReference type="ARBA" id="ARBA00005417"/>
    </source>
</evidence>
<dbReference type="NCBIfam" id="TIGR02673">
    <property type="entry name" value="FtsE"/>
    <property type="match status" value="1"/>
</dbReference>
<feature type="domain" description="ABC transporter" evidence="10">
    <location>
        <begin position="4"/>
        <end position="234"/>
    </location>
</feature>
<evidence type="ECO:0000256" key="3">
    <source>
        <dbReference type="ARBA" id="ARBA00022475"/>
    </source>
</evidence>
<dbReference type="GO" id="GO:0005524">
    <property type="term" value="F:ATP binding"/>
    <property type="evidence" value="ECO:0007669"/>
    <property type="project" value="UniProtKB-UniRule"/>
</dbReference>
<keyword evidence="8 9" id="KW-0131">Cell cycle</keyword>
<keyword evidence="4 9" id="KW-0132">Cell division</keyword>
<keyword evidence="6 9" id="KW-0067">ATP-binding</keyword>
<dbReference type="InterPro" id="IPR017871">
    <property type="entry name" value="ABC_transporter-like_CS"/>
</dbReference>
<dbReference type="InterPro" id="IPR027417">
    <property type="entry name" value="P-loop_NTPase"/>
</dbReference>
<reference evidence="11 12" key="1">
    <citation type="journal article" date="2016" name="Nat. Commun.">
        <title>Thousands of microbial genomes shed light on interconnected biogeochemical processes in an aquifer system.</title>
        <authorList>
            <person name="Anantharaman K."/>
            <person name="Brown C.T."/>
            <person name="Hug L.A."/>
            <person name="Sharon I."/>
            <person name="Castelle C.J."/>
            <person name="Probst A.J."/>
            <person name="Thomas B.C."/>
            <person name="Singh A."/>
            <person name="Wilkins M.J."/>
            <person name="Karaoz U."/>
            <person name="Brodie E.L."/>
            <person name="Williams K.H."/>
            <person name="Hubbard S.S."/>
            <person name="Banfield J.F."/>
        </authorList>
    </citation>
    <scope>NUCLEOTIDE SEQUENCE [LARGE SCALE GENOMIC DNA]</scope>
</reference>
<accession>A0A1F4UT15</accession>
<comment type="similarity">
    <text evidence="1 9">Belongs to the ABC transporter superfamily.</text>
</comment>
<dbReference type="InterPro" id="IPR005286">
    <property type="entry name" value="Cell_div_FtsE"/>
</dbReference>
<dbReference type="PANTHER" id="PTHR24220:SF470">
    <property type="entry name" value="CELL DIVISION ATP-BINDING PROTEIN FTSE"/>
    <property type="match status" value="1"/>
</dbReference>
<evidence type="ECO:0000313" key="12">
    <source>
        <dbReference type="Proteomes" id="UP000177458"/>
    </source>
</evidence>
<dbReference type="SUPFAM" id="SSF52540">
    <property type="entry name" value="P-loop containing nucleoside triphosphate hydrolases"/>
    <property type="match status" value="1"/>
</dbReference>
<dbReference type="InterPro" id="IPR003593">
    <property type="entry name" value="AAA+_ATPase"/>
</dbReference>
<name>A0A1F4UT15_UNCKA</name>
<evidence type="ECO:0000256" key="6">
    <source>
        <dbReference type="ARBA" id="ARBA00022840"/>
    </source>
</evidence>
<evidence type="ECO:0000256" key="4">
    <source>
        <dbReference type="ARBA" id="ARBA00022618"/>
    </source>
</evidence>
<comment type="function">
    <text evidence="9">Part of the ABC transporter FtsEX involved in cellular division.</text>
</comment>
<keyword evidence="7 9" id="KW-0472">Membrane</keyword>
<dbReference type="Proteomes" id="UP000177458">
    <property type="component" value="Unassembled WGS sequence"/>
</dbReference>
<dbReference type="Gene3D" id="3.40.50.300">
    <property type="entry name" value="P-loop containing nucleotide triphosphate hydrolases"/>
    <property type="match status" value="1"/>
</dbReference>
<keyword evidence="3 9" id="KW-1003">Cell membrane</keyword>
<comment type="subcellular location">
    <subcellularLocation>
        <location evidence="9">Cell membrane</location>
        <topology evidence="9">Peripheral membrane protein</topology>
        <orientation evidence="9">Cytoplasmic side</orientation>
    </subcellularLocation>
</comment>
<dbReference type="SMART" id="SM00382">
    <property type="entry name" value="AAA"/>
    <property type="match status" value="1"/>
</dbReference>
<evidence type="ECO:0000256" key="7">
    <source>
        <dbReference type="ARBA" id="ARBA00023136"/>
    </source>
</evidence>
<evidence type="ECO:0000256" key="9">
    <source>
        <dbReference type="RuleBase" id="RU365094"/>
    </source>
</evidence>
<organism evidence="11 12">
    <name type="scientific">candidate division WWE3 bacterium RIFCSPLOWO2_01_FULL_37_15</name>
    <dbReference type="NCBI Taxonomy" id="1802622"/>
    <lineage>
        <taxon>Bacteria</taxon>
        <taxon>Katanobacteria</taxon>
    </lineage>
</organism>
<dbReference type="EMBL" id="MEVF01000048">
    <property type="protein sequence ID" value="OGC48101.1"/>
    <property type="molecule type" value="Genomic_DNA"/>
</dbReference>
<dbReference type="PANTHER" id="PTHR24220">
    <property type="entry name" value="IMPORT ATP-BINDING PROTEIN"/>
    <property type="match status" value="1"/>
</dbReference>
<protein>
    <recommendedName>
        <fullName evidence="2 9">Cell division ATP-binding protein FtsE</fullName>
    </recommendedName>
</protein>
<dbReference type="FunFam" id="3.40.50.300:FF:000056">
    <property type="entry name" value="Cell division ATP-binding protein FtsE"/>
    <property type="match status" value="1"/>
</dbReference>
<sequence>MSQIEFRNVTKEYEPGFKALDDVSLTIDDGEFIFLVGPSGAGKSTLIKMLIREEFPSEGEVLFNEVPIAELPRDKLPDLRRRIGVVFQDFKLLNSKNVFENVAVALEVVDSPDEVIKNVVPNVLSMVGLVEKMFNFPKQLSGGEKQRLSIARALAHEPDVLVADEPTGMIDPKSTEEVIEILERINSLGTTILMASHDQNIVNKLKKRVVRIEEGKIKSDKKGGRYYGQIMAKLLG</sequence>
<dbReference type="PROSITE" id="PS00211">
    <property type="entry name" value="ABC_TRANSPORTER_1"/>
    <property type="match status" value="1"/>
</dbReference>
<dbReference type="GO" id="GO:0051301">
    <property type="term" value="P:cell division"/>
    <property type="evidence" value="ECO:0007669"/>
    <property type="project" value="UniProtKB-UniRule"/>
</dbReference>
<dbReference type="PROSITE" id="PS50893">
    <property type="entry name" value="ABC_TRANSPORTER_2"/>
    <property type="match status" value="1"/>
</dbReference>
<proteinExistence type="inferred from homology"/>
<keyword evidence="5 9" id="KW-0547">Nucleotide-binding</keyword>
<evidence type="ECO:0000259" key="10">
    <source>
        <dbReference type="PROSITE" id="PS50893"/>
    </source>
</evidence>
<evidence type="ECO:0000256" key="8">
    <source>
        <dbReference type="ARBA" id="ARBA00023306"/>
    </source>
</evidence>
<evidence type="ECO:0000256" key="5">
    <source>
        <dbReference type="ARBA" id="ARBA00022741"/>
    </source>
</evidence>
<dbReference type="GO" id="GO:0022857">
    <property type="term" value="F:transmembrane transporter activity"/>
    <property type="evidence" value="ECO:0007669"/>
    <property type="project" value="TreeGrafter"/>
</dbReference>
<dbReference type="Pfam" id="PF00005">
    <property type="entry name" value="ABC_tran"/>
    <property type="match status" value="1"/>
</dbReference>
<dbReference type="InterPro" id="IPR003439">
    <property type="entry name" value="ABC_transporter-like_ATP-bd"/>
</dbReference>
<dbReference type="InterPro" id="IPR015854">
    <property type="entry name" value="ABC_transpr_LolD-like"/>
</dbReference>
<evidence type="ECO:0000313" key="11">
    <source>
        <dbReference type="EMBL" id="OGC48101.1"/>
    </source>
</evidence>
<dbReference type="GO" id="GO:0005886">
    <property type="term" value="C:plasma membrane"/>
    <property type="evidence" value="ECO:0007669"/>
    <property type="project" value="UniProtKB-SubCell"/>
</dbReference>
<comment type="caution">
    <text evidence="11">The sequence shown here is derived from an EMBL/GenBank/DDBJ whole genome shotgun (WGS) entry which is preliminary data.</text>
</comment>
<gene>
    <name evidence="9" type="primary">ftsE</name>
    <name evidence="11" type="ORF">A3A69_00880</name>
</gene>
<evidence type="ECO:0000256" key="2">
    <source>
        <dbReference type="ARBA" id="ARBA00020019"/>
    </source>
</evidence>
<comment type="subunit">
    <text evidence="9">Homodimer. Forms a membrane-associated complex with FtsX.</text>
</comment>
<dbReference type="AlphaFoldDB" id="A0A1F4UT15"/>
<dbReference type="GO" id="GO:0016887">
    <property type="term" value="F:ATP hydrolysis activity"/>
    <property type="evidence" value="ECO:0007669"/>
    <property type="project" value="InterPro"/>
</dbReference>